<accession>A0A7J7C1G8</accession>
<gene>
    <name evidence="1" type="ORF">HS088_TW21G00125</name>
</gene>
<sequence length="156" mass="18113">METNDHRLLKKPDCQIHRQGNILSSLAIGSEQRRERRLPLRYPLLPKEIEETQAHYKSRGGSFSDHVISDHMLVAIHKTNQLTSTLLDFQEHHPKKKIKQAPLKKILQTKDHPVVYNKRPSSESQKEIIALHSISSKVSKSIKRRTPCVHSPYVYR</sequence>
<reference evidence="1 2" key="1">
    <citation type="journal article" date="2020" name="Nat. Commun.">
        <title>Genome of Tripterygium wilfordii and identification of cytochrome P450 involved in triptolide biosynthesis.</title>
        <authorList>
            <person name="Tu L."/>
            <person name="Su P."/>
            <person name="Zhang Z."/>
            <person name="Gao L."/>
            <person name="Wang J."/>
            <person name="Hu T."/>
            <person name="Zhou J."/>
            <person name="Zhang Y."/>
            <person name="Zhao Y."/>
            <person name="Liu Y."/>
            <person name="Song Y."/>
            <person name="Tong Y."/>
            <person name="Lu Y."/>
            <person name="Yang J."/>
            <person name="Xu C."/>
            <person name="Jia M."/>
            <person name="Peters R.J."/>
            <person name="Huang L."/>
            <person name="Gao W."/>
        </authorList>
    </citation>
    <scope>NUCLEOTIDE SEQUENCE [LARGE SCALE GENOMIC DNA]</scope>
    <source>
        <strain evidence="2">cv. XIE 37</strain>
        <tissue evidence="1">Leaf</tissue>
    </source>
</reference>
<dbReference type="EMBL" id="JAAARO010000021">
    <property type="protein sequence ID" value="KAF5727984.1"/>
    <property type="molecule type" value="Genomic_DNA"/>
</dbReference>
<name>A0A7J7C1G8_TRIWF</name>
<protein>
    <submittedName>
        <fullName evidence="1">Uncharacterized protein</fullName>
    </submittedName>
</protein>
<dbReference type="AlphaFoldDB" id="A0A7J7C1G8"/>
<proteinExistence type="predicted"/>
<keyword evidence="2" id="KW-1185">Reference proteome</keyword>
<evidence type="ECO:0000313" key="1">
    <source>
        <dbReference type="EMBL" id="KAF5727984.1"/>
    </source>
</evidence>
<dbReference type="Proteomes" id="UP000593562">
    <property type="component" value="Unassembled WGS sequence"/>
</dbReference>
<comment type="caution">
    <text evidence="1">The sequence shown here is derived from an EMBL/GenBank/DDBJ whole genome shotgun (WGS) entry which is preliminary data.</text>
</comment>
<dbReference type="InParanoid" id="A0A7J7C1G8"/>
<evidence type="ECO:0000313" key="2">
    <source>
        <dbReference type="Proteomes" id="UP000593562"/>
    </source>
</evidence>
<organism evidence="1 2">
    <name type="scientific">Tripterygium wilfordii</name>
    <name type="common">Thunder God vine</name>
    <dbReference type="NCBI Taxonomy" id="458696"/>
    <lineage>
        <taxon>Eukaryota</taxon>
        <taxon>Viridiplantae</taxon>
        <taxon>Streptophyta</taxon>
        <taxon>Embryophyta</taxon>
        <taxon>Tracheophyta</taxon>
        <taxon>Spermatophyta</taxon>
        <taxon>Magnoliopsida</taxon>
        <taxon>eudicotyledons</taxon>
        <taxon>Gunneridae</taxon>
        <taxon>Pentapetalae</taxon>
        <taxon>rosids</taxon>
        <taxon>fabids</taxon>
        <taxon>Celastrales</taxon>
        <taxon>Celastraceae</taxon>
        <taxon>Tripterygium</taxon>
    </lineage>
</organism>